<feature type="domain" description="Tyrosine specific protein phosphatases" evidence="3">
    <location>
        <begin position="212"/>
        <end position="287"/>
    </location>
</feature>
<dbReference type="PRINTS" id="PR00700">
    <property type="entry name" value="PRTYPHPHTASE"/>
</dbReference>
<proteinExistence type="predicted"/>
<dbReference type="PROSITE" id="PS00383">
    <property type="entry name" value="TYR_PHOSPHATASE_1"/>
    <property type="match status" value="1"/>
</dbReference>
<dbReference type="PROSITE" id="PS50055">
    <property type="entry name" value="TYR_PHOSPHATASE_PTP"/>
    <property type="match status" value="1"/>
</dbReference>
<dbReference type="Pfam" id="PF00102">
    <property type="entry name" value="Y_phosphatase"/>
    <property type="match status" value="1"/>
</dbReference>
<evidence type="ECO:0000259" key="3">
    <source>
        <dbReference type="PROSITE" id="PS50056"/>
    </source>
</evidence>
<dbReference type="PANTHER" id="PTHR19134">
    <property type="entry name" value="RECEPTOR-TYPE TYROSINE-PROTEIN PHOSPHATASE"/>
    <property type="match status" value="1"/>
</dbReference>
<keyword evidence="5" id="KW-1185">Reference proteome</keyword>
<dbReference type="GO" id="GO:0004725">
    <property type="term" value="F:protein tyrosine phosphatase activity"/>
    <property type="evidence" value="ECO:0007669"/>
    <property type="project" value="InterPro"/>
</dbReference>
<reference evidence="4 5" key="1">
    <citation type="journal article" date="2015" name="PLoS Pathog.">
        <title>Leptomonas seymouri: Adaptations to the Dixenous Life Cycle Analyzed by Genome Sequencing, Transcriptome Profiling and Co-infection with Leishmania donovani.</title>
        <authorList>
            <person name="Kraeva N."/>
            <person name="Butenko A."/>
            <person name="Hlavacova J."/>
            <person name="Kostygov A."/>
            <person name="Myskova J."/>
            <person name="Grybchuk D."/>
            <person name="Lestinova T."/>
            <person name="Votypka J."/>
            <person name="Volf P."/>
            <person name="Opperdoes F."/>
            <person name="Flegontov P."/>
            <person name="Lukes J."/>
            <person name="Yurchenko V."/>
        </authorList>
    </citation>
    <scope>NUCLEOTIDE SEQUENCE [LARGE SCALE GENOMIC DNA]</scope>
    <source>
        <strain evidence="4 5">ATCC 30220</strain>
    </source>
</reference>
<dbReference type="InterPro" id="IPR000387">
    <property type="entry name" value="Tyr_Pase_dom"/>
</dbReference>
<dbReference type="OrthoDB" id="10253954at2759"/>
<accession>A0A0N0P9E1</accession>
<dbReference type="OMA" id="YVAWPDQ"/>
<dbReference type="CDD" id="cd00047">
    <property type="entry name" value="PTPc"/>
    <property type="match status" value="1"/>
</dbReference>
<dbReference type="SMART" id="SM00404">
    <property type="entry name" value="PTPc_motif"/>
    <property type="match status" value="1"/>
</dbReference>
<dbReference type="InterPro" id="IPR003595">
    <property type="entry name" value="Tyr_Pase_cat"/>
</dbReference>
<organism evidence="4 5">
    <name type="scientific">Leptomonas seymouri</name>
    <dbReference type="NCBI Taxonomy" id="5684"/>
    <lineage>
        <taxon>Eukaryota</taxon>
        <taxon>Discoba</taxon>
        <taxon>Euglenozoa</taxon>
        <taxon>Kinetoplastea</taxon>
        <taxon>Metakinetoplastina</taxon>
        <taxon>Trypanosomatida</taxon>
        <taxon>Trypanosomatidae</taxon>
        <taxon>Leishmaniinae</taxon>
        <taxon>Leptomonas</taxon>
    </lineage>
</organism>
<evidence type="ECO:0000256" key="1">
    <source>
        <dbReference type="SAM" id="MobiDB-lite"/>
    </source>
</evidence>
<name>A0A0N0P9E1_LEPSE</name>
<comment type="caution">
    <text evidence="4">The sequence shown here is derived from an EMBL/GenBank/DDBJ whole genome shotgun (WGS) entry which is preliminary data.</text>
</comment>
<evidence type="ECO:0000313" key="4">
    <source>
        <dbReference type="EMBL" id="KPI90607.1"/>
    </source>
</evidence>
<feature type="region of interest" description="Disordered" evidence="1">
    <location>
        <begin position="488"/>
        <end position="511"/>
    </location>
</feature>
<dbReference type="VEuPathDB" id="TriTrypDB:Lsey_0004_0950"/>
<dbReference type="InterPro" id="IPR050348">
    <property type="entry name" value="Protein-Tyr_Phosphatase"/>
</dbReference>
<dbReference type="InterPro" id="IPR016130">
    <property type="entry name" value="Tyr_Pase_AS"/>
</dbReference>
<evidence type="ECO:0000313" key="5">
    <source>
        <dbReference type="Proteomes" id="UP000038009"/>
    </source>
</evidence>
<feature type="compositionally biased region" description="Polar residues" evidence="1">
    <location>
        <begin position="492"/>
        <end position="511"/>
    </location>
</feature>
<dbReference type="PANTHER" id="PTHR19134:SF449">
    <property type="entry name" value="TYROSINE-PROTEIN PHOSPHATASE 1"/>
    <property type="match status" value="1"/>
</dbReference>
<dbReference type="Gene3D" id="3.90.190.10">
    <property type="entry name" value="Protein tyrosine phosphatase superfamily"/>
    <property type="match status" value="1"/>
</dbReference>
<sequence>MSEEQLKEKQRFDAHLRQLSERVYPAVEDGFDRELAKLRRVDEDVRSNLDEFYTASLGSSMAKNRFADVKPNEGTIVRLREASASGDGTYINANYIDAREKFNVPFVYIATQAPMKNTVLDFWRMVYENDCAYIVMLCAVKENGKGKSETYWPPRGEMYDMGLVSVTVVAENVRQDSVHRRILLRSVCGDEKEVYQMQYVAWPDQSVPQSSATLMEMIQTIAKSPHSTRSPIIVHCSGGVGRTGVFIGMHIALAQFQLGQASISIPRIVRFMKSCRSGMVRRKDQYLFLYYAVQREMERMILSSKTGINLLDGRPRLAPMVTKMEVSPQTAQMAPPLIMAMPARGGQRRFPNLLARFRLGTLAASPKRLPMPIQTASLRNTDEDTTAMESYLHRTNSQPSQPRSASAGNLFEHVPLDASRSQPSHSQSASPTNFLTTIPCGPEPKRWYHNLFQSSVSQASENMAPFNRPSSQLQEELLRQQHANRIKRFSPSLASRTNHGVSFPGTASNEL</sequence>
<evidence type="ECO:0000259" key="2">
    <source>
        <dbReference type="PROSITE" id="PS50055"/>
    </source>
</evidence>
<dbReference type="SUPFAM" id="SSF52799">
    <property type="entry name" value="(Phosphotyrosine protein) phosphatases II"/>
    <property type="match status" value="1"/>
</dbReference>
<dbReference type="Proteomes" id="UP000038009">
    <property type="component" value="Unassembled WGS sequence"/>
</dbReference>
<dbReference type="InterPro" id="IPR029021">
    <property type="entry name" value="Prot-tyrosine_phosphatase-like"/>
</dbReference>
<dbReference type="SMART" id="SM00194">
    <property type="entry name" value="PTPc"/>
    <property type="match status" value="1"/>
</dbReference>
<gene>
    <name evidence="4" type="ORF">ABL78_0367</name>
</gene>
<dbReference type="AlphaFoldDB" id="A0A0N0P9E1"/>
<dbReference type="EMBL" id="LJSK01000004">
    <property type="protein sequence ID" value="KPI90607.1"/>
    <property type="molecule type" value="Genomic_DNA"/>
</dbReference>
<dbReference type="InterPro" id="IPR000242">
    <property type="entry name" value="PTP_cat"/>
</dbReference>
<dbReference type="PROSITE" id="PS50056">
    <property type="entry name" value="TYR_PHOSPHATASE_2"/>
    <property type="match status" value="1"/>
</dbReference>
<feature type="domain" description="Tyrosine-protein phosphatase" evidence="2">
    <location>
        <begin position="31"/>
        <end position="296"/>
    </location>
</feature>
<protein>
    <submittedName>
        <fullName evidence="4">Putative Tyrosine specific protein phosphatase</fullName>
    </submittedName>
</protein>